<organism evidence="1 2">
    <name type="scientific">Anaerobiospirillum thomasii</name>
    <dbReference type="NCBI Taxonomy" id="179995"/>
    <lineage>
        <taxon>Bacteria</taxon>
        <taxon>Pseudomonadati</taxon>
        <taxon>Pseudomonadota</taxon>
        <taxon>Gammaproteobacteria</taxon>
        <taxon>Aeromonadales</taxon>
        <taxon>Succinivibrionaceae</taxon>
        <taxon>Anaerobiospirillum</taxon>
    </lineage>
</organism>
<dbReference type="EMBL" id="UAPV01000001">
    <property type="protein sequence ID" value="SPT71013.1"/>
    <property type="molecule type" value="Genomic_DNA"/>
</dbReference>
<evidence type="ECO:0000313" key="2">
    <source>
        <dbReference type="Proteomes" id="UP000250086"/>
    </source>
</evidence>
<dbReference type="AlphaFoldDB" id="A0A2X0VBA0"/>
<proteinExistence type="predicted"/>
<dbReference type="Proteomes" id="UP000250086">
    <property type="component" value="Unassembled WGS sequence"/>
</dbReference>
<gene>
    <name evidence="1" type="ORF">NCTC13093_02443</name>
</gene>
<dbReference type="RefSeq" id="WP_113745022.1">
    <property type="nucleotide sequence ID" value="NZ_UAPV01000001.1"/>
</dbReference>
<reference evidence="1 2" key="1">
    <citation type="submission" date="2018-06" db="EMBL/GenBank/DDBJ databases">
        <authorList>
            <consortium name="Pathogen Informatics"/>
            <person name="Doyle S."/>
        </authorList>
    </citation>
    <scope>NUCLEOTIDE SEQUENCE [LARGE SCALE GENOMIC DNA]</scope>
    <source>
        <strain evidence="1 2">NCTC13093</strain>
    </source>
</reference>
<sequence>MGILLLMDYIDVSLGLSLNDAYWIVPANSDYKWADFNLYENEFSDALERASFGDEIKIVTGFTSSPEYTTNGMLKKCWHRENGQIYLYKGSTQEYANGGKEAYSEFFMAQVAKVMQFDCVSYDLKLFHNQVVSSCLLFTNENEGYIPVYNLLKEPRESNKVKLMQEISEIFGDETFEDLMLFDALICNKDRHLGNLGMIVDNNTNKILRAAPIFDNGFSMMNFLTYDELKEIEKAISIKKSYFELSFDEQLRVFVQPRHIENLTQLSSFCFTRHNEFNLSDSWLEPLELCIQGRAKKAIEFALQKQKIL</sequence>
<accession>A0A2X0VBA0</accession>
<protein>
    <submittedName>
        <fullName evidence="1">HipA-like C-terminal domain</fullName>
    </submittedName>
</protein>
<keyword evidence="2" id="KW-1185">Reference proteome</keyword>
<dbReference type="Gene3D" id="1.10.1070.20">
    <property type="match status" value="1"/>
</dbReference>
<name>A0A2X0VBA0_9GAMM</name>
<evidence type="ECO:0000313" key="1">
    <source>
        <dbReference type="EMBL" id="SPT71013.1"/>
    </source>
</evidence>